<feature type="domain" description="DUF6531" evidence="4">
    <location>
        <begin position="108"/>
        <end position="185"/>
    </location>
</feature>
<feature type="signal peptide" evidence="3">
    <location>
        <begin position="1"/>
        <end position="27"/>
    </location>
</feature>
<sequence length="1652" mass="180472">MTALTQKLFATLALLGTLLLSVAPAQADLPPGFGGGGGSNACDPTKQSCAPQPCSAADQLLGKCGSGTNPTTPPGGGTCSPSPGGQTCKSSTQPASLGNSSNTNQGAGNPINIINGNKYQQEVDLPALPGVLGLEIVRHYNSQYSLPNVPNGAFGRGWKLSYETELYVQTDTVQIVQADGTRIIFNRDAQHPSLCSSADPANGRLRIDKKGNGNEYVWTWPNGRQLDFNSDGQLVQIAAPSGEFVSLTRDAKGMLLKVTDPQGRSLRLNYLDNQSARAGDRFRGAQSIDSPVGRFEYAYGSAAPKGSTLDKTLLLANLVKVTIPTSYAANQKVHAYTERGISSSTISRSYHYEDPRFPTLLTGVSVDGSGSDGQQVHQRLSTWGYDQNGRGILSVKGSPAQWQKGADGKLLEPKRLVPGTGLEQVTFDRSPVNQVILTNSLGQRTSYRHAIIGGQYRLLEVRGAGCASCGQSNVRYGYDLLGRMTETTQLDDNGQPVAGDKTEYDAYGRTVRSGRIAYRDGKAQAVQWLIRYEYPTLEANAPEAQASTNPTLIARPSVIPGREAVTRIAYNAAGQVTQVSESGYAPALDGKDSELIERSTRYGYRTINGRSLLARIDGPLAHGPNNDPSDSDVTLIDYDQRGSFVTAITTPQNLVRRFTRDTGTGRLTRAIGVDGIATDYAYNTQGMLTRTARAGQVTERQYDALDQVSALSDGAGRGISLRYDGAGRPVRLQDAQGYFSQLSLDSEGHIQVSGLYEPAAEQGKLVRASYRSYDQHNRLASQLQPDGRLDTYGYDAQGRVVRHVDGDGVRHFSADNREQTARADIDLAADGMLRVNLQLVPPTSNKASSQAQPDIVRDDFGRILKIRLADYGNKTARYDVRDRMLELVQADGSRIAYRYDLAGRLTEKTTTAAGSAKAATVSMRYQGNRLIEITDPVQRTAYSYDAAGRIAQTRITLGEYSYTLATTYDARTGQPSTQRLADGREMQIERDPATQVARNIKLQGERMAAIAHRIDQLPSWLHWLKAALPQQTVVAGIGFHPYNGVTGYAQGNGIQTAKGFDIAGRLTSVKIGADRNSIADWRYDYGVGPRIRALQAANASGGIVKTGYDYTGFGALKPFAAARNPRNERDALGRIVDDGHYRYGYTPEGQIETVTDAKSGKPVATYRYNSFHQRVAKTVGSSTTYYLWQHNRLVAEVDQQGHISAQYLYLSEDGKATPVAKLESEAGKAERLLYIHADQRGAPVAMTDSEQKVVWQAEVSAWGDAKVQSKDGSTLNLRLPGQYYDAETGLHDNFHRTYNPATGRYLQPDPLGYVDGPDPYLYVQGDPVNKIDPLGLYQSDIHYYMTYFLAMAAGMDVNDARVMALAAQYVDDNPDTEPMNLSGGLDDSHRARLLSYHFTMVSSTVDSVTGRIKGGVSDYGSPTNSTDYINIPENDQLGRLYAAVSMSATESNLVNKRCTKLQFMGEYLHAFEDTFAHRDSNNHPFALDVGLGHGGYGSNPDYTYNHKAPLPFPGAFNWNHNEERTLEAEKEVFNKLTGLGDPSKAQKWSDIEQKLKDYNAIPEHEGHGFEPKNPSTSTKIQMLQSILQSWDTTRPDLKDINLSDPNKPNFMGYLASKGEENRMQYLCDKDGKPLSQTLYAGTILPTELECKK</sequence>
<dbReference type="Proteomes" id="UP001596045">
    <property type="component" value="Unassembled WGS sequence"/>
</dbReference>
<feature type="compositionally biased region" description="Polar residues" evidence="2">
    <location>
        <begin position="88"/>
        <end position="103"/>
    </location>
</feature>
<dbReference type="PANTHER" id="PTHR32305">
    <property type="match status" value="1"/>
</dbReference>
<protein>
    <submittedName>
        <fullName evidence="6">DUF6765 family protein</fullName>
    </submittedName>
</protein>
<accession>A0ABW0MBB5</accession>
<dbReference type="NCBIfam" id="TIGR01643">
    <property type="entry name" value="YD_repeat_2x"/>
    <property type="match status" value="3"/>
</dbReference>
<dbReference type="PANTHER" id="PTHR32305:SF15">
    <property type="entry name" value="PROTEIN RHSA-RELATED"/>
    <property type="match status" value="1"/>
</dbReference>
<reference evidence="7" key="1">
    <citation type="journal article" date="2019" name="Int. J. Syst. Evol. Microbiol.">
        <title>The Global Catalogue of Microorganisms (GCM) 10K type strain sequencing project: providing services to taxonomists for standard genome sequencing and annotation.</title>
        <authorList>
            <consortium name="The Broad Institute Genomics Platform"/>
            <consortium name="The Broad Institute Genome Sequencing Center for Infectious Disease"/>
            <person name="Wu L."/>
            <person name="Ma J."/>
        </authorList>
    </citation>
    <scope>NUCLEOTIDE SEQUENCE [LARGE SCALE GENOMIC DNA]</scope>
    <source>
        <strain evidence="7">JCM 17066</strain>
    </source>
</reference>
<dbReference type="InterPro" id="IPR022385">
    <property type="entry name" value="Rhs_assc_core"/>
</dbReference>
<dbReference type="NCBIfam" id="TIGR03696">
    <property type="entry name" value="Rhs_assc_core"/>
    <property type="match status" value="1"/>
</dbReference>
<feature type="domain" description="Teneurin-like YD-shell" evidence="5">
    <location>
        <begin position="1060"/>
        <end position="1309"/>
    </location>
</feature>
<gene>
    <name evidence="6" type="ORF">ACFPM8_15975</name>
</gene>
<dbReference type="RefSeq" id="WP_378998774.1">
    <property type="nucleotide sequence ID" value="NZ_JBHSMT010000027.1"/>
</dbReference>
<dbReference type="InterPro" id="IPR006530">
    <property type="entry name" value="YD"/>
</dbReference>
<dbReference type="InterPro" id="IPR031325">
    <property type="entry name" value="RHS_repeat"/>
</dbReference>
<keyword evidence="3" id="KW-0732">Signal</keyword>
<name>A0ABW0MBB5_9BURK</name>
<comment type="caution">
    <text evidence="6">The sequence shown here is derived from an EMBL/GenBank/DDBJ whole genome shotgun (WGS) entry which is preliminary data.</text>
</comment>
<dbReference type="EMBL" id="JBHSMT010000027">
    <property type="protein sequence ID" value="MFC5475459.1"/>
    <property type="molecule type" value="Genomic_DNA"/>
</dbReference>
<evidence type="ECO:0000259" key="4">
    <source>
        <dbReference type="Pfam" id="PF20148"/>
    </source>
</evidence>
<dbReference type="InterPro" id="IPR045351">
    <property type="entry name" value="DUF6531"/>
</dbReference>
<dbReference type="InterPro" id="IPR050708">
    <property type="entry name" value="T6SS_VgrG/RHS"/>
</dbReference>
<dbReference type="InterPro" id="IPR046653">
    <property type="entry name" value="DUF6765"/>
</dbReference>
<dbReference type="InterPro" id="IPR056823">
    <property type="entry name" value="TEN-like_YD-shell"/>
</dbReference>
<dbReference type="Pfam" id="PF20148">
    <property type="entry name" value="DUF6531"/>
    <property type="match status" value="1"/>
</dbReference>
<evidence type="ECO:0000256" key="3">
    <source>
        <dbReference type="SAM" id="SignalP"/>
    </source>
</evidence>
<evidence type="ECO:0000256" key="1">
    <source>
        <dbReference type="ARBA" id="ARBA00022737"/>
    </source>
</evidence>
<dbReference type="Pfam" id="PF25023">
    <property type="entry name" value="TEN_YD-shell"/>
    <property type="match status" value="1"/>
</dbReference>
<organism evidence="6 7">
    <name type="scientific">Paraherbaspirillum soli</name>
    <dbReference type="NCBI Taxonomy" id="631222"/>
    <lineage>
        <taxon>Bacteria</taxon>
        <taxon>Pseudomonadati</taxon>
        <taxon>Pseudomonadota</taxon>
        <taxon>Betaproteobacteria</taxon>
        <taxon>Burkholderiales</taxon>
        <taxon>Oxalobacteraceae</taxon>
        <taxon>Paraherbaspirillum</taxon>
    </lineage>
</organism>
<dbReference type="Gene3D" id="2.180.10.10">
    <property type="entry name" value="RHS repeat-associated core"/>
    <property type="match status" value="2"/>
</dbReference>
<dbReference type="Pfam" id="PF20551">
    <property type="entry name" value="DUF6765"/>
    <property type="match status" value="1"/>
</dbReference>
<feature type="chain" id="PRO_5046910918" evidence="3">
    <location>
        <begin position="28"/>
        <end position="1652"/>
    </location>
</feature>
<evidence type="ECO:0000256" key="2">
    <source>
        <dbReference type="SAM" id="MobiDB-lite"/>
    </source>
</evidence>
<evidence type="ECO:0000313" key="6">
    <source>
        <dbReference type="EMBL" id="MFC5475459.1"/>
    </source>
</evidence>
<keyword evidence="1" id="KW-0677">Repeat</keyword>
<proteinExistence type="predicted"/>
<keyword evidence="7" id="KW-1185">Reference proteome</keyword>
<evidence type="ECO:0000259" key="5">
    <source>
        <dbReference type="Pfam" id="PF25023"/>
    </source>
</evidence>
<feature type="region of interest" description="Disordered" evidence="2">
    <location>
        <begin position="65"/>
        <end position="109"/>
    </location>
</feature>
<dbReference type="PRINTS" id="PR00394">
    <property type="entry name" value="RHSPROTEIN"/>
</dbReference>
<evidence type="ECO:0000313" key="7">
    <source>
        <dbReference type="Proteomes" id="UP001596045"/>
    </source>
</evidence>
<dbReference type="Pfam" id="PF05593">
    <property type="entry name" value="RHS_repeat"/>
    <property type="match status" value="5"/>
</dbReference>